<keyword evidence="5" id="KW-0967">Endosome</keyword>
<comment type="caution">
    <text evidence="13">The sequence shown here is derived from an EMBL/GenBank/DDBJ whole genome shotgun (WGS) entry which is preliminary data.</text>
</comment>
<dbReference type="RefSeq" id="WP_068705236.1">
    <property type="nucleotide sequence ID" value="NZ_BDCR01000004.1"/>
</dbReference>
<evidence type="ECO:0000256" key="2">
    <source>
        <dbReference type="ARBA" id="ARBA00004644"/>
    </source>
</evidence>
<evidence type="ECO:0000256" key="9">
    <source>
        <dbReference type="ARBA" id="ARBA00023136"/>
    </source>
</evidence>
<evidence type="ECO:0000313" key="14">
    <source>
        <dbReference type="Proteomes" id="UP000076586"/>
    </source>
</evidence>
<name>A0A171AHM1_9BACT</name>
<evidence type="ECO:0000256" key="4">
    <source>
        <dbReference type="ARBA" id="ARBA00022692"/>
    </source>
</evidence>
<evidence type="ECO:0000256" key="8">
    <source>
        <dbReference type="ARBA" id="ARBA00023018"/>
    </source>
</evidence>
<dbReference type="InterPro" id="IPR026765">
    <property type="entry name" value="Tmem163"/>
</dbReference>
<dbReference type="EMBL" id="BDCR01000004">
    <property type="protein sequence ID" value="GAT63748.1"/>
    <property type="molecule type" value="Genomic_DNA"/>
</dbReference>
<dbReference type="InterPro" id="IPR058533">
    <property type="entry name" value="Cation_efflux_TM"/>
</dbReference>
<gene>
    <name evidence="13" type="ORF">PJIAN_4289</name>
</gene>
<keyword evidence="4 11" id="KW-0812">Transmembrane</keyword>
<dbReference type="SUPFAM" id="SSF161111">
    <property type="entry name" value="Cation efflux protein transmembrane domain-like"/>
    <property type="match status" value="1"/>
</dbReference>
<feature type="transmembrane region" description="Helical" evidence="11">
    <location>
        <begin position="79"/>
        <end position="100"/>
    </location>
</feature>
<dbReference type="Proteomes" id="UP000076586">
    <property type="component" value="Unassembled WGS sequence"/>
</dbReference>
<comment type="similarity">
    <text evidence="3">Belongs to the TMEM163 family.</text>
</comment>
<dbReference type="GO" id="GO:0031410">
    <property type="term" value="C:cytoplasmic vesicle"/>
    <property type="evidence" value="ECO:0007669"/>
    <property type="project" value="UniProtKB-KW"/>
</dbReference>
<evidence type="ECO:0000256" key="11">
    <source>
        <dbReference type="SAM" id="Phobius"/>
    </source>
</evidence>
<dbReference type="InterPro" id="IPR027469">
    <property type="entry name" value="Cation_efflux_TMD_sf"/>
</dbReference>
<comment type="subcellular location">
    <subcellularLocation>
        <location evidence="2">Cytoplasmic vesicle</location>
        <location evidence="2">Secretory vesicle</location>
        <location evidence="2">Synaptic vesicle membrane</location>
        <topology evidence="2">Multi-pass membrane protein</topology>
    </subcellularLocation>
    <subcellularLocation>
        <location evidence="1">Early endosome membrane</location>
    </subcellularLocation>
</comment>
<feature type="transmembrane region" description="Helical" evidence="11">
    <location>
        <begin position="38"/>
        <end position="58"/>
    </location>
</feature>
<evidence type="ECO:0000256" key="7">
    <source>
        <dbReference type="ARBA" id="ARBA00022989"/>
    </source>
</evidence>
<reference evidence="14" key="2">
    <citation type="journal article" date="2017" name="Genome Announc.">
        <title>Draft genome sequence of Paludibacter jiangxiensis NM7(T), a propionate-producing fermentative bacterium.</title>
        <authorList>
            <person name="Qiu Y.-L."/>
            <person name="Tourlousse D.M."/>
            <person name="Matsuura N."/>
            <person name="Ohashi A."/>
            <person name="Sekiguchi Y."/>
        </authorList>
    </citation>
    <scope>NUCLEOTIDE SEQUENCE [LARGE SCALE GENOMIC DNA]</scope>
    <source>
        <strain evidence="14">NM7</strain>
    </source>
</reference>
<dbReference type="Pfam" id="PF01545">
    <property type="entry name" value="Cation_efflux"/>
    <property type="match status" value="1"/>
</dbReference>
<keyword evidence="6" id="KW-0862">Zinc</keyword>
<accession>A0A171AHM1</accession>
<evidence type="ECO:0000256" key="1">
    <source>
        <dbReference type="ARBA" id="ARBA00004146"/>
    </source>
</evidence>
<keyword evidence="9 11" id="KW-0472">Membrane</keyword>
<dbReference type="GO" id="GO:0016020">
    <property type="term" value="C:membrane"/>
    <property type="evidence" value="ECO:0007669"/>
    <property type="project" value="InterPro"/>
</dbReference>
<feature type="transmembrane region" description="Helical" evidence="11">
    <location>
        <begin position="143"/>
        <end position="167"/>
    </location>
</feature>
<keyword evidence="10" id="KW-0968">Cytoplasmic vesicle</keyword>
<feature type="domain" description="Cation efflux protein transmembrane" evidence="12">
    <location>
        <begin position="17"/>
        <end position="198"/>
    </location>
</feature>
<dbReference type="PANTHER" id="PTHR31937:SF2">
    <property type="entry name" value="TRANSMEMBRANE PROTEIN 163"/>
    <property type="match status" value="1"/>
</dbReference>
<evidence type="ECO:0000256" key="5">
    <source>
        <dbReference type="ARBA" id="ARBA00022753"/>
    </source>
</evidence>
<evidence type="ECO:0000313" key="13">
    <source>
        <dbReference type="EMBL" id="GAT63748.1"/>
    </source>
</evidence>
<reference evidence="14" key="1">
    <citation type="submission" date="2016-04" db="EMBL/GenBank/DDBJ databases">
        <title>Draft genome sequence of Paludibacter jiangxiensis strain NM7.</title>
        <authorList>
            <person name="Qiu Y."/>
            <person name="Matsuura N."/>
            <person name="Ohashi A."/>
            <person name="Tourlousse M.D."/>
            <person name="Sekiguchi Y."/>
        </authorList>
    </citation>
    <scope>NUCLEOTIDE SEQUENCE [LARGE SCALE GENOMIC DNA]</scope>
    <source>
        <strain evidence="14">NM7</strain>
    </source>
</reference>
<dbReference type="OrthoDB" id="9790544at2"/>
<protein>
    <submittedName>
        <fullName evidence="13">Cation efflux family protein</fullName>
    </submittedName>
</protein>
<dbReference type="STRING" id="681398.PJIAN_4289"/>
<dbReference type="GO" id="GO:0008324">
    <property type="term" value="F:monoatomic cation transmembrane transporter activity"/>
    <property type="evidence" value="ECO:0007669"/>
    <property type="project" value="InterPro"/>
</dbReference>
<sequence>MNEKKLYQYAFGLALFTIVYNVLEAVFALYFGAEDESLSLFGFGIDSLIEVISGLGIAHMVIRIRQNPGSNRDNFERTALRITGISFYLFTAGLILSAIVTFVEGHKPETTFWGIVISLISIAFMWALIWGKTYVGKRLHSEAILADAACSRTCVYMSLVLLASSGIYALTQWPFIDGVGALGLAVFSFTEGRECFEKAKSNQLCGCGCSCKD</sequence>
<feature type="transmembrane region" description="Helical" evidence="11">
    <location>
        <begin position="12"/>
        <end position="32"/>
    </location>
</feature>
<keyword evidence="8" id="KW-0770">Synapse</keyword>
<evidence type="ECO:0000256" key="10">
    <source>
        <dbReference type="ARBA" id="ARBA00023329"/>
    </source>
</evidence>
<evidence type="ECO:0000256" key="3">
    <source>
        <dbReference type="ARBA" id="ARBA00008731"/>
    </source>
</evidence>
<organism evidence="13 14">
    <name type="scientific">Paludibacter jiangxiensis</name>
    <dbReference type="NCBI Taxonomy" id="681398"/>
    <lineage>
        <taxon>Bacteria</taxon>
        <taxon>Pseudomonadati</taxon>
        <taxon>Bacteroidota</taxon>
        <taxon>Bacteroidia</taxon>
        <taxon>Bacteroidales</taxon>
        <taxon>Paludibacteraceae</taxon>
        <taxon>Paludibacter</taxon>
    </lineage>
</organism>
<proteinExistence type="inferred from homology"/>
<dbReference type="AlphaFoldDB" id="A0A171AHM1"/>
<evidence type="ECO:0000259" key="12">
    <source>
        <dbReference type="Pfam" id="PF01545"/>
    </source>
</evidence>
<keyword evidence="14" id="KW-1185">Reference proteome</keyword>
<feature type="transmembrane region" description="Helical" evidence="11">
    <location>
        <begin position="112"/>
        <end position="131"/>
    </location>
</feature>
<evidence type="ECO:0000256" key="6">
    <source>
        <dbReference type="ARBA" id="ARBA00022833"/>
    </source>
</evidence>
<keyword evidence="7 11" id="KW-1133">Transmembrane helix</keyword>
<dbReference type="Gene3D" id="1.20.1510.10">
    <property type="entry name" value="Cation efflux protein transmembrane domain"/>
    <property type="match status" value="1"/>
</dbReference>
<dbReference type="PANTHER" id="PTHR31937">
    <property type="entry name" value="TRANSMEMBRANE PROTEIN 163"/>
    <property type="match status" value="1"/>
</dbReference>